<dbReference type="InterPro" id="IPR023393">
    <property type="entry name" value="START-like_dom_sf"/>
</dbReference>
<dbReference type="Gene3D" id="3.30.530.20">
    <property type="match status" value="1"/>
</dbReference>
<keyword evidence="2" id="KW-1185">Reference proteome</keyword>
<reference evidence="2" key="1">
    <citation type="journal article" date="2019" name="Int. J. Syst. Evol. Microbiol.">
        <title>The Global Catalogue of Microorganisms (GCM) 10K type strain sequencing project: providing services to taxonomists for standard genome sequencing and annotation.</title>
        <authorList>
            <consortium name="The Broad Institute Genomics Platform"/>
            <consortium name="The Broad Institute Genome Sequencing Center for Infectious Disease"/>
            <person name="Wu L."/>
            <person name="Ma J."/>
        </authorList>
    </citation>
    <scope>NUCLEOTIDE SEQUENCE [LARGE SCALE GENOMIC DNA]</scope>
    <source>
        <strain evidence="2">JCM 31486</strain>
    </source>
</reference>
<evidence type="ECO:0000313" key="2">
    <source>
        <dbReference type="Proteomes" id="UP001597045"/>
    </source>
</evidence>
<dbReference type="Proteomes" id="UP001597045">
    <property type="component" value="Unassembled WGS sequence"/>
</dbReference>
<evidence type="ECO:0000313" key="1">
    <source>
        <dbReference type="EMBL" id="MFD1049059.1"/>
    </source>
</evidence>
<proteinExistence type="predicted"/>
<sequence>MSQDELADVAKTVTVPVGVAEAFRVFVEEPMKWVPPGHMFLKDAELIEIEPRLGGRFYERDPSGAEAVHGVIVDWQPQDSLAATRDLLRERSCRCIDLTHNRFVPGACQALVDAGLKLPDDTSLRYGLTVIQIMKGQG</sequence>
<dbReference type="EMBL" id="JBHTIS010001951">
    <property type="protein sequence ID" value="MFD1049059.1"/>
    <property type="molecule type" value="Genomic_DNA"/>
</dbReference>
<organism evidence="1 2">
    <name type="scientific">Kibdelosporangium lantanae</name>
    <dbReference type="NCBI Taxonomy" id="1497396"/>
    <lineage>
        <taxon>Bacteria</taxon>
        <taxon>Bacillati</taxon>
        <taxon>Actinomycetota</taxon>
        <taxon>Actinomycetes</taxon>
        <taxon>Pseudonocardiales</taxon>
        <taxon>Pseudonocardiaceae</taxon>
        <taxon>Kibdelosporangium</taxon>
    </lineage>
</organism>
<accession>A0ABW3MIM3</accession>
<name>A0ABW3MIM3_9PSEU</name>
<protein>
    <submittedName>
        <fullName evidence="1">Uncharacterized protein</fullName>
    </submittedName>
</protein>
<gene>
    <name evidence="1" type="ORF">ACFQ1S_27755</name>
</gene>
<comment type="caution">
    <text evidence="1">The sequence shown here is derived from an EMBL/GenBank/DDBJ whole genome shotgun (WGS) entry which is preliminary data.</text>
</comment>
<dbReference type="SUPFAM" id="SSF55961">
    <property type="entry name" value="Bet v1-like"/>
    <property type="match status" value="1"/>
</dbReference>